<dbReference type="Gene3D" id="1.25.40.10">
    <property type="entry name" value="Tetratricopeptide repeat domain"/>
    <property type="match status" value="1"/>
</dbReference>
<dbReference type="InterPro" id="IPR018834">
    <property type="entry name" value="DNA/RNA-bd_Est1-type"/>
</dbReference>
<evidence type="ECO:0000256" key="1">
    <source>
        <dbReference type="SAM" id="MobiDB-lite"/>
    </source>
</evidence>
<feature type="region of interest" description="Disordered" evidence="1">
    <location>
        <begin position="1"/>
        <end position="89"/>
    </location>
</feature>
<dbReference type="Proteomes" id="UP001632037">
    <property type="component" value="Unassembled WGS sequence"/>
</dbReference>
<dbReference type="SUPFAM" id="SSF48452">
    <property type="entry name" value="TPR-like"/>
    <property type="match status" value="1"/>
</dbReference>
<reference evidence="4 5" key="1">
    <citation type="submission" date="2024-09" db="EMBL/GenBank/DDBJ databases">
        <title>Genome sequencing and assembly of Phytophthora oleae, isolate VK10A, causative agent of rot of olive drupes.</title>
        <authorList>
            <person name="Conti Taguali S."/>
            <person name="Riolo M."/>
            <person name="La Spada F."/>
            <person name="Cacciola S.O."/>
            <person name="Dionisio G."/>
        </authorList>
    </citation>
    <scope>NUCLEOTIDE SEQUENCE [LARGE SCALE GENOMIC DNA]</scope>
    <source>
        <strain evidence="4 5">VK10A</strain>
    </source>
</reference>
<organism evidence="4 5">
    <name type="scientific">Phytophthora oleae</name>
    <dbReference type="NCBI Taxonomy" id="2107226"/>
    <lineage>
        <taxon>Eukaryota</taxon>
        <taxon>Sar</taxon>
        <taxon>Stramenopiles</taxon>
        <taxon>Oomycota</taxon>
        <taxon>Peronosporomycetes</taxon>
        <taxon>Peronosporales</taxon>
        <taxon>Peronosporaceae</taxon>
        <taxon>Phytophthora</taxon>
    </lineage>
</organism>
<dbReference type="Gene3D" id="3.40.50.11980">
    <property type="match status" value="1"/>
</dbReference>
<feature type="region of interest" description="Disordered" evidence="1">
    <location>
        <begin position="563"/>
        <end position="605"/>
    </location>
</feature>
<dbReference type="AlphaFoldDB" id="A0ABD3FV28"/>
<dbReference type="Pfam" id="PF10373">
    <property type="entry name" value="EST1_DNA_bind"/>
    <property type="match status" value="1"/>
</dbReference>
<feature type="region of interest" description="Disordered" evidence="1">
    <location>
        <begin position="666"/>
        <end position="711"/>
    </location>
</feature>
<dbReference type="Pfam" id="PF11977">
    <property type="entry name" value="RNase_Zc3h12a"/>
    <property type="match status" value="1"/>
</dbReference>
<dbReference type="PANTHER" id="PTHR15696">
    <property type="entry name" value="SMG-7 SUPPRESSOR WITH MORPHOLOGICAL EFFECT ON GENITALIA PROTEIN 7"/>
    <property type="match status" value="1"/>
</dbReference>
<keyword evidence="5" id="KW-1185">Reference proteome</keyword>
<dbReference type="EMBL" id="JBIMZQ010000008">
    <property type="protein sequence ID" value="KAL3669530.1"/>
    <property type="molecule type" value="Genomic_DNA"/>
</dbReference>
<evidence type="ECO:0008006" key="6">
    <source>
        <dbReference type="Google" id="ProtNLM"/>
    </source>
</evidence>
<feature type="compositionally biased region" description="Low complexity" evidence="1">
    <location>
        <begin position="585"/>
        <end position="598"/>
    </location>
</feature>
<evidence type="ECO:0000259" key="3">
    <source>
        <dbReference type="Pfam" id="PF11977"/>
    </source>
</evidence>
<proteinExistence type="predicted"/>
<dbReference type="InterPro" id="IPR011990">
    <property type="entry name" value="TPR-like_helical_dom_sf"/>
</dbReference>
<evidence type="ECO:0000259" key="2">
    <source>
        <dbReference type="Pfam" id="PF10373"/>
    </source>
</evidence>
<comment type="caution">
    <text evidence="4">The sequence shown here is derived from an EMBL/GenBank/DDBJ whole genome shotgun (WGS) entry which is preliminary data.</text>
</comment>
<feature type="compositionally biased region" description="Pro residues" evidence="1">
    <location>
        <begin position="72"/>
        <end position="89"/>
    </location>
</feature>
<dbReference type="InterPro" id="IPR021869">
    <property type="entry name" value="RNase_Zc3h12_NYN"/>
</dbReference>
<evidence type="ECO:0000313" key="5">
    <source>
        <dbReference type="Proteomes" id="UP001632037"/>
    </source>
</evidence>
<sequence length="907" mass="100421">MYRPKQRAASSGAPHTRLLDRRGGPEPLLVSTQTTTTAVYRKKSPNSRHNSSTKTLYRPKQGDAISRKNPRKTPPPLPVTSPPVPEPPRPLVEDVRVLLQRLNACEKQVKTCKKDQDEAEAVRTALRCACVELINAYPRTAKKQSVNERLWRSWYREIEAQSPSVLKNCLAFYSKLVEQLQSSLRRPDRLPDHLEGLKHSLQQSLVALGDVARYEQNLIPKDEQRDWGTARKYYQQALEVAPSSGKVYNQLGLLAVLEGKLLHGAYLYARSLVCENAFASSGNLLHVLQRAEKQLQTQQGTSGEPTCEAVETYSARVLTCMHMILSAKTSAVEWNAAVERTRAALLHLLDACDQQDEAMPIDGPLLEALSKTLTQTICLSIVLACDAVHANKEAPNRQTIGTDFEKLTENESTKKALTVGHATVSSLLLKLTAVLSSSAESTRTKYFANALLPALNIYVDWLHESNLFSKALQGECVDLFHVLSTNGFIERGLCCSQRRESNLSDASLPEDHEVSGFLPYAKVLLARFPEIFTQEKRMFQPLTEEERLVLRATRFMTSSEKLVFSGRPPAPASSVADGGSRVLCSSNSKSSKPKTPSKPAKKVTSADPLAIDPVVTGRLCILCSNTSTFPDGECEFCGYEDEVDVTDDEKGSVDKSSWIQEYDLAYNNNESPGRSSGLLRSPPARRSSSNSSALSTPASSPQSESPASPQQTIEADFKTIMCIGSESADFQDSLTAGKDQEHLIVIDAPNVAMRHGKGKVFSCVGIELAVSYFQALGHRVVAFIPDYMLQSDEERAEREEQGEILTAAKIPDDVALLERLVHKGVLIPTPPQDYDDSYSIQYAGLHNGYVVTNDLFRDHIVNMVGPRERKVAMRAWLRAHQISYSWVKNEFLPNPNFRFPEAAEAAF</sequence>
<feature type="domain" description="RNase NYN" evidence="3">
    <location>
        <begin position="742"/>
        <end position="894"/>
    </location>
</feature>
<dbReference type="PANTHER" id="PTHR15696:SF0">
    <property type="entry name" value="TELOMERASE-BINDING PROTEIN EST1A"/>
    <property type="match status" value="1"/>
</dbReference>
<protein>
    <recommendedName>
        <fullName evidence="6">RNase NYN domain-containing protein</fullName>
    </recommendedName>
</protein>
<dbReference type="InterPro" id="IPR045153">
    <property type="entry name" value="Est1/Ebs1-like"/>
</dbReference>
<accession>A0ABD3FV28</accession>
<gene>
    <name evidence="4" type="ORF">V7S43_004917</name>
</gene>
<feature type="domain" description="DNA/RNA-binding" evidence="2">
    <location>
        <begin position="230"/>
        <end position="521"/>
    </location>
</feature>
<evidence type="ECO:0000313" key="4">
    <source>
        <dbReference type="EMBL" id="KAL3669530.1"/>
    </source>
</evidence>
<feature type="compositionally biased region" description="Low complexity" evidence="1">
    <location>
        <begin position="674"/>
        <end position="711"/>
    </location>
</feature>
<name>A0ABD3FV28_9STRA</name>